<dbReference type="AlphaFoldDB" id="A0AAV7P9L3"/>
<comment type="caution">
    <text evidence="1">The sequence shown here is derived from an EMBL/GenBank/DDBJ whole genome shotgun (WGS) entry which is preliminary data.</text>
</comment>
<protein>
    <submittedName>
        <fullName evidence="1">Uncharacterized protein</fullName>
    </submittedName>
</protein>
<dbReference type="EMBL" id="JANPWB010000011">
    <property type="protein sequence ID" value="KAJ1121895.1"/>
    <property type="molecule type" value="Genomic_DNA"/>
</dbReference>
<evidence type="ECO:0000313" key="2">
    <source>
        <dbReference type="Proteomes" id="UP001066276"/>
    </source>
</evidence>
<proteinExistence type="predicted"/>
<name>A0AAV7P9L3_PLEWA</name>
<evidence type="ECO:0000313" key="1">
    <source>
        <dbReference type="EMBL" id="KAJ1121895.1"/>
    </source>
</evidence>
<organism evidence="1 2">
    <name type="scientific">Pleurodeles waltl</name>
    <name type="common">Iberian ribbed newt</name>
    <dbReference type="NCBI Taxonomy" id="8319"/>
    <lineage>
        <taxon>Eukaryota</taxon>
        <taxon>Metazoa</taxon>
        <taxon>Chordata</taxon>
        <taxon>Craniata</taxon>
        <taxon>Vertebrata</taxon>
        <taxon>Euteleostomi</taxon>
        <taxon>Amphibia</taxon>
        <taxon>Batrachia</taxon>
        <taxon>Caudata</taxon>
        <taxon>Salamandroidea</taxon>
        <taxon>Salamandridae</taxon>
        <taxon>Pleurodelinae</taxon>
        <taxon>Pleurodeles</taxon>
    </lineage>
</organism>
<reference evidence="1" key="1">
    <citation type="journal article" date="2022" name="bioRxiv">
        <title>Sequencing and chromosome-scale assembly of the giantPleurodeles waltlgenome.</title>
        <authorList>
            <person name="Brown T."/>
            <person name="Elewa A."/>
            <person name="Iarovenko S."/>
            <person name="Subramanian E."/>
            <person name="Araus A.J."/>
            <person name="Petzold A."/>
            <person name="Susuki M."/>
            <person name="Suzuki K.-i.T."/>
            <person name="Hayashi T."/>
            <person name="Toyoda A."/>
            <person name="Oliveira C."/>
            <person name="Osipova E."/>
            <person name="Leigh N.D."/>
            <person name="Simon A."/>
            <person name="Yun M.H."/>
        </authorList>
    </citation>
    <scope>NUCLEOTIDE SEQUENCE</scope>
    <source>
        <strain evidence="1">20211129_DDA</strain>
        <tissue evidence="1">Liver</tissue>
    </source>
</reference>
<dbReference type="Proteomes" id="UP001066276">
    <property type="component" value="Chromosome 7"/>
</dbReference>
<accession>A0AAV7P9L3</accession>
<sequence length="166" mass="18249">MLFTQSFRETPASVQTTLDRVSGVSVVCQGHRVPRLRGTRVRLPSPLPQSAALTSPLPVVSPRVRFPRDLRSCLCRLCRSRSLEPGSRGTSCGSPRRRVLLVGRLGASAPPWRALVVLCIVAPEMFLLLISQQRLEASPEVPKKTLLAGSGRTMVLRSSKYFAFLL</sequence>
<keyword evidence="2" id="KW-1185">Reference proteome</keyword>
<gene>
    <name evidence="1" type="ORF">NDU88_000404</name>
</gene>